<name>A0A508ATW3_9GAMM</name>
<gene>
    <name evidence="1" type="ORF">FKV24_006045</name>
</gene>
<protein>
    <submittedName>
        <fullName evidence="1">Protein BatD</fullName>
    </submittedName>
</protein>
<organism evidence="1 2">
    <name type="scientific">Marilutibacter maris</name>
    <dbReference type="NCBI Taxonomy" id="1605891"/>
    <lineage>
        <taxon>Bacteria</taxon>
        <taxon>Pseudomonadati</taxon>
        <taxon>Pseudomonadota</taxon>
        <taxon>Gammaproteobacteria</taxon>
        <taxon>Lysobacterales</taxon>
        <taxon>Lysobacteraceae</taxon>
        <taxon>Marilutibacter</taxon>
    </lineage>
</organism>
<dbReference type="Proteomes" id="UP000320431">
    <property type="component" value="Unassembled WGS sequence"/>
</dbReference>
<dbReference type="PANTHER" id="PTHR40940:SF1">
    <property type="entry name" value="PROTEIN BATD"/>
    <property type="match status" value="1"/>
</dbReference>
<dbReference type="PANTHER" id="PTHR40940">
    <property type="entry name" value="PROTEIN BATD-RELATED"/>
    <property type="match status" value="1"/>
</dbReference>
<dbReference type="InterPro" id="IPR025738">
    <property type="entry name" value="BatD"/>
</dbReference>
<dbReference type="EMBL" id="VICD02000085">
    <property type="protein sequence ID" value="KAB8194348.1"/>
    <property type="molecule type" value="Genomic_DNA"/>
</dbReference>
<sequence length="435" mass="46580">MTPQTPSPATPLIGRVTASHLLSWLLCFALLATAFGAPATTRAWLDRDKIEQGETVTLNIETDALTATPDYAPLAADFDLSGHSSRRGMALGNGGGRRSLFAVALRPRRDGVLTVPSLRVGKDSTAPLSLLVAPAVRRAPAGAGEDVFIESGPDHDQPYVQQSVGWVVRLYAAVPIVTGTLDQPAPQRAAFQRVGDDAQYSRTVAGRHYQVIERRFLLVPERSGDLQVPAATFQGRSAAGFFDDMFGGRGASLQARAAPRTLTVRPIPDDAPQPWLPLHDLQLRYRANPSDLRRGLAATLTIEAVADGATASQMPELELPPIEGVQVFPERPQVDETFVDGRPRVKWTRSFSLVPDRAGETRLSGVKLDWWDVEAGQARSATLPPLAWTVTAGIDRGAPSPAPAVTDLPADADTPATDPLAVSTVSDGGSRYWAL</sequence>
<evidence type="ECO:0000313" key="1">
    <source>
        <dbReference type="EMBL" id="KAB8194348.1"/>
    </source>
</evidence>
<feature type="non-terminal residue" evidence="1">
    <location>
        <position position="435"/>
    </location>
</feature>
<dbReference type="AlphaFoldDB" id="A0A508ATW3"/>
<comment type="caution">
    <text evidence="1">The sequence shown here is derived from an EMBL/GenBank/DDBJ whole genome shotgun (WGS) entry which is preliminary data.</text>
</comment>
<accession>A0A508ATW3</accession>
<reference evidence="1 2" key="1">
    <citation type="submission" date="2019-10" db="EMBL/GenBank/DDBJ databases">
        <title>Lysobacter alkalisoli sp. nov., isolated from saline-alkaline soil.</title>
        <authorList>
            <person name="Sun J.-Q."/>
        </authorList>
    </citation>
    <scope>NUCLEOTIDE SEQUENCE [LARGE SCALE GENOMIC DNA]</scope>
    <source>
        <strain evidence="1 2">KCTC 42381</strain>
    </source>
</reference>
<evidence type="ECO:0000313" key="2">
    <source>
        <dbReference type="Proteomes" id="UP000320431"/>
    </source>
</evidence>
<dbReference type="Pfam" id="PF13584">
    <property type="entry name" value="BatD"/>
    <property type="match status" value="1"/>
</dbReference>
<proteinExistence type="predicted"/>